<dbReference type="Proteomes" id="UP000298482">
    <property type="component" value="Unassembled WGS sequence"/>
</dbReference>
<evidence type="ECO:0000256" key="2">
    <source>
        <dbReference type="SAM" id="Coils"/>
    </source>
</evidence>
<evidence type="ECO:0000256" key="1">
    <source>
        <dbReference type="ARBA" id="ARBA00009981"/>
    </source>
</evidence>
<evidence type="ECO:0000313" key="3">
    <source>
        <dbReference type="EMBL" id="TGA80944.1"/>
    </source>
</evidence>
<comment type="similarity">
    <text evidence="1">Belongs to the phD/YefM antitoxin family.</text>
</comment>
<proteinExistence type="inferred from homology"/>
<feature type="coiled-coil region" evidence="2">
    <location>
        <begin position="43"/>
        <end position="70"/>
    </location>
</feature>
<dbReference type="RefSeq" id="WP_103328382.1">
    <property type="nucleotide sequence ID" value="NZ_PPRD01000008.1"/>
</dbReference>
<accession>A0ABY2KHH2</accession>
<dbReference type="EMBL" id="SRJF01000001">
    <property type="protein sequence ID" value="TGA80944.1"/>
    <property type="molecule type" value="Genomic_DNA"/>
</dbReference>
<dbReference type="SUPFAM" id="SSF143120">
    <property type="entry name" value="YefM-like"/>
    <property type="match status" value="1"/>
</dbReference>
<keyword evidence="2" id="KW-0175">Coiled coil</keyword>
<evidence type="ECO:0000313" key="4">
    <source>
        <dbReference type="Proteomes" id="UP000298482"/>
    </source>
</evidence>
<sequence length="102" mass="11782">MNILNVPTASITELKNSPKSIFNKAKEKDNGVYIFNRNNVEGVVLSQEQFETLNETIEKYETEIEELKILTRINDNTERLSDEEVRGKSIVNTSLNSFNEWD</sequence>
<name>A0ABY2KHH2_9STAP</name>
<comment type="caution">
    <text evidence="3">The sequence shown here is derived from an EMBL/GenBank/DDBJ whole genome shotgun (WGS) entry which is preliminary data.</text>
</comment>
<gene>
    <name evidence="3" type="ORF">E2556_01100</name>
</gene>
<dbReference type="InterPro" id="IPR036165">
    <property type="entry name" value="YefM-like_sf"/>
</dbReference>
<dbReference type="Gene3D" id="3.40.1620.10">
    <property type="entry name" value="YefM-like domain"/>
    <property type="match status" value="1"/>
</dbReference>
<organism evidence="3 4">
    <name type="scientific">Staphylococcus croceilyticus</name>
    <dbReference type="NCBI Taxonomy" id="319942"/>
    <lineage>
        <taxon>Bacteria</taxon>
        <taxon>Bacillati</taxon>
        <taxon>Bacillota</taxon>
        <taxon>Bacilli</taxon>
        <taxon>Bacillales</taxon>
        <taxon>Staphylococcaceae</taxon>
        <taxon>Staphylococcus</taxon>
    </lineage>
</organism>
<protein>
    <submittedName>
        <fullName evidence="3">Type II toxin-antitoxin system Phd/YefM family antitoxin</fullName>
    </submittedName>
</protein>
<reference evidence="3 4" key="1">
    <citation type="submission" date="2019-04" db="EMBL/GenBank/DDBJ databases">
        <title>Genomic characterization of Staphylococcus petrasii strains.</title>
        <authorList>
            <person name="Vrbovska V."/>
            <person name="Kovarovic V."/>
            <person name="Maslanova I."/>
            <person name="Indrakova A."/>
            <person name="Petras P."/>
            <person name="Sedo O."/>
            <person name="Svec P."/>
            <person name="Fisarova L."/>
            <person name="Sedlacek I."/>
            <person name="Doskar J."/>
            <person name="Pantucek R."/>
        </authorList>
    </citation>
    <scope>NUCLEOTIDE SEQUENCE [LARGE SCALE GENOMIC DNA]</scope>
    <source>
        <strain evidence="3 4">CCM 8421</strain>
    </source>
</reference>
<keyword evidence="4" id="KW-1185">Reference proteome</keyword>